<dbReference type="OrthoDB" id="9799036at2"/>
<accession>A0A7K1LJC1</accession>
<dbReference type="InterPro" id="IPR050563">
    <property type="entry name" value="4-hydroxybenzoyl-CoA_TE"/>
</dbReference>
<dbReference type="SUPFAM" id="SSF54637">
    <property type="entry name" value="Thioesterase/thiol ester dehydrase-isomerase"/>
    <property type="match status" value="1"/>
</dbReference>
<evidence type="ECO:0000313" key="3">
    <source>
        <dbReference type="Proteomes" id="UP000462152"/>
    </source>
</evidence>
<keyword evidence="3" id="KW-1185">Reference proteome</keyword>
<reference evidence="2 3" key="1">
    <citation type="submission" date="2019-12" db="EMBL/GenBank/DDBJ databases">
        <authorList>
            <person name="Li J."/>
            <person name="Shi Y."/>
            <person name="Xu G."/>
            <person name="Xiao D."/>
            <person name="Ran X."/>
        </authorList>
    </citation>
    <scope>NUCLEOTIDE SEQUENCE [LARGE SCALE GENOMIC DNA]</scope>
    <source>
        <strain evidence="2 3">JCM 15915</strain>
    </source>
</reference>
<dbReference type="Gene3D" id="3.10.129.10">
    <property type="entry name" value="Hotdog Thioesterase"/>
    <property type="match status" value="1"/>
</dbReference>
<dbReference type="InterPro" id="IPR029069">
    <property type="entry name" value="HotDog_dom_sf"/>
</dbReference>
<dbReference type="GO" id="GO:0047617">
    <property type="term" value="F:fatty acyl-CoA hydrolase activity"/>
    <property type="evidence" value="ECO:0007669"/>
    <property type="project" value="TreeGrafter"/>
</dbReference>
<dbReference type="PANTHER" id="PTHR31793">
    <property type="entry name" value="4-HYDROXYBENZOYL-COA THIOESTERASE FAMILY MEMBER"/>
    <property type="match status" value="1"/>
</dbReference>
<dbReference type="Pfam" id="PF13279">
    <property type="entry name" value="4HBT_2"/>
    <property type="match status" value="1"/>
</dbReference>
<dbReference type="Proteomes" id="UP000462152">
    <property type="component" value="Unassembled WGS sequence"/>
</dbReference>
<name>A0A7K1LJC1_9MICC</name>
<gene>
    <name evidence="2" type="ORF">GMA10_08665</name>
</gene>
<comment type="caution">
    <text evidence="2">The sequence shown here is derived from an EMBL/GenBank/DDBJ whole genome shotgun (WGS) entry which is preliminary data.</text>
</comment>
<dbReference type="RefSeq" id="WP_129316195.1">
    <property type="nucleotide sequence ID" value="NZ_CP197643.1"/>
</dbReference>
<evidence type="ECO:0000256" key="1">
    <source>
        <dbReference type="SAM" id="MobiDB-lite"/>
    </source>
</evidence>
<sequence length="149" mass="16971">MTEYPAYAEPLEIRWSDQDLMGHVNNARVLTLVEEARIMWLQSIDNWSREVNPTVVVRTEINYRSPVHYGPELVVELGVGHVGSTSYTITFRGIQDDAVVFDGLNVLVGVDPENLRPRKLHDQERDLLGRYGTFDPERPTDLSAEPVTH</sequence>
<evidence type="ECO:0000313" key="2">
    <source>
        <dbReference type="EMBL" id="MUN55278.1"/>
    </source>
</evidence>
<dbReference type="CDD" id="cd00586">
    <property type="entry name" value="4HBT"/>
    <property type="match status" value="1"/>
</dbReference>
<proteinExistence type="predicted"/>
<protein>
    <submittedName>
        <fullName evidence="2">Acyl-CoA thioesterase</fullName>
    </submittedName>
</protein>
<dbReference type="PANTHER" id="PTHR31793:SF24">
    <property type="entry name" value="LONG-CHAIN ACYL-COA THIOESTERASE FADM"/>
    <property type="match status" value="1"/>
</dbReference>
<dbReference type="EMBL" id="WOGT01000004">
    <property type="protein sequence ID" value="MUN55278.1"/>
    <property type="molecule type" value="Genomic_DNA"/>
</dbReference>
<feature type="region of interest" description="Disordered" evidence="1">
    <location>
        <begin position="130"/>
        <end position="149"/>
    </location>
</feature>
<organism evidence="2 3">
    <name type="scientific">Rothia koreensis</name>
    <dbReference type="NCBI Taxonomy" id="592378"/>
    <lineage>
        <taxon>Bacteria</taxon>
        <taxon>Bacillati</taxon>
        <taxon>Actinomycetota</taxon>
        <taxon>Actinomycetes</taxon>
        <taxon>Micrococcales</taxon>
        <taxon>Micrococcaceae</taxon>
        <taxon>Rothia</taxon>
    </lineage>
</organism>
<dbReference type="AlphaFoldDB" id="A0A7K1LJC1"/>